<evidence type="ECO:0000313" key="2">
    <source>
        <dbReference type="EMBL" id="NOV49148.1"/>
    </source>
</evidence>
<dbReference type="AlphaFoldDB" id="A0A6M2DVG9"/>
<dbReference type="InterPro" id="IPR022041">
    <property type="entry name" value="Methyltransf_FA"/>
</dbReference>
<proteinExistence type="predicted"/>
<dbReference type="PANTHER" id="PTHR36695:SF12">
    <property type="entry name" value="AGAP008648-PA"/>
    <property type="match status" value="1"/>
</dbReference>
<organism evidence="2">
    <name type="scientific">Xenopsylla cheopis</name>
    <name type="common">Oriental rat flea</name>
    <name type="synonym">Pulex cheopis</name>
    <dbReference type="NCBI Taxonomy" id="163159"/>
    <lineage>
        <taxon>Eukaryota</taxon>
        <taxon>Metazoa</taxon>
        <taxon>Ecdysozoa</taxon>
        <taxon>Arthropoda</taxon>
        <taxon>Hexapoda</taxon>
        <taxon>Insecta</taxon>
        <taxon>Pterygota</taxon>
        <taxon>Neoptera</taxon>
        <taxon>Endopterygota</taxon>
        <taxon>Siphonaptera</taxon>
        <taxon>Pulicidae</taxon>
        <taxon>Xenopsyllinae</taxon>
        <taxon>Xenopsylla</taxon>
    </lineage>
</organism>
<dbReference type="GO" id="GO:0016740">
    <property type="term" value="F:transferase activity"/>
    <property type="evidence" value="ECO:0007669"/>
    <property type="project" value="UniProtKB-KW"/>
</dbReference>
<reference evidence="2" key="1">
    <citation type="submission" date="2020-03" db="EMBL/GenBank/DDBJ databases">
        <title>Transcriptomic Profiling of the Digestive Tract of the Rat Flea, Xenopsylla cheopis, Following Blood Feeding and Infection with Yersinia pestis.</title>
        <authorList>
            <person name="Bland D.M."/>
            <person name="Martens C.A."/>
            <person name="Virtaneva K."/>
            <person name="Kanakabandi K."/>
            <person name="Long D."/>
            <person name="Rosenke R."/>
            <person name="Saturday G.A."/>
            <person name="Hoyt F.H."/>
            <person name="Bruno D.P."/>
            <person name="Ribeiro J.M.C."/>
            <person name="Hinnebusch J."/>
        </authorList>
    </citation>
    <scope>NUCLEOTIDE SEQUENCE</scope>
</reference>
<sequence>MALELSTEDKLEYQFNPVTGGSINFKVRAPNDAHIALTTGNYESEPMYEVFIGGWGNTKSVIRRNRTKPDVAEADTPDVLNAGEYRGFWIRWQGGMVTVGREGDAAAFLTYEDPEPFGITHYGVCTGWGATGSWKIEGHAKELQTADKLEYTFHPVATGCLEFEFCGPSNCHLSLTSDARETDPMYEFILGGWENTASVIRYKRQQPDKLRVDTPNLVSANEFRRFCLSWNNGLVTVRSGGFNGPVLLEWQDTNPKFPVTHIGIRTAWGATGKWKLYQGQNKGGARQPAKSTVLPAAGSPAGGWVPPTGGSACWVDASNGEVPPNALSGGKDGDEELFVGRARHEGALIPGKVVPSHGVCYVAWGGGEHGVQEYQVLCSCNGTWVPTQGANIPAGALPAGETEDGEPLFVGRTEHEGTVTVGKVQASHGVCYIPYAGEEMGFDTYEVLVSNQ</sequence>
<protein>
    <submittedName>
        <fullName evidence="2">Putative farnesoic acid 0-methyl transferase</fullName>
    </submittedName>
</protein>
<evidence type="ECO:0000259" key="1">
    <source>
        <dbReference type="Pfam" id="PF12248"/>
    </source>
</evidence>
<dbReference type="EMBL" id="GIIL01005422">
    <property type="protein sequence ID" value="NOV49148.1"/>
    <property type="molecule type" value="Transcribed_RNA"/>
</dbReference>
<feature type="domain" description="Farnesoic acid O-methyl transferase" evidence="1">
    <location>
        <begin position="148"/>
        <end position="276"/>
    </location>
</feature>
<feature type="domain" description="Farnesoic acid O-methyl transferase" evidence="1">
    <location>
        <begin position="10"/>
        <end position="137"/>
    </location>
</feature>
<dbReference type="PANTHER" id="PTHR36695">
    <property type="entry name" value="AGAP008648-PA"/>
    <property type="match status" value="1"/>
</dbReference>
<dbReference type="InterPro" id="IPR006616">
    <property type="entry name" value="DM9_repeat"/>
</dbReference>
<dbReference type="SMART" id="SM00696">
    <property type="entry name" value="DM9"/>
    <property type="match status" value="2"/>
</dbReference>
<keyword evidence="2" id="KW-0808">Transferase</keyword>
<accession>A0A6M2DVG9</accession>
<dbReference type="Pfam" id="PF11901">
    <property type="entry name" value="DM9"/>
    <property type="match status" value="1"/>
</dbReference>
<name>A0A6M2DVG9_XENCH</name>
<dbReference type="Pfam" id="PF12248">
    <property type="entry name" value="Methyltransf_FA"/>
    <property type="match status" value="2"/>
</dbReference>